<keyword evidence="3" id="KW-1185">Reference proteome</keyword>
<dbReference type="Pfam" id="PF05345">
    <property type="entry name" value="He_PIG"/>
    <property type="match status" value="1"/>
</dbReference>
<dbReference type="SUPFAM" id="SSF49313">
    <property type="entry name" value="Cadherin-like"/>
    <property type="match status" value="1"/>
</dbReference>
<dbReference type="KEGG" id="swo:Swol_0172"/>
<gene>
    <name evidence="2" type="ordered locus">Swol_0172</name>
</gene>
<dbReference type="OrthoDB" id="1986557at2"/>
<dbReference type="RefSeq" id="WP_011639634.1">
    <property type="nucleotide sequence ID" value="NC_008346.1"/>
</dbReference>
<evidence type="ECO:0000313" key="2">
    <source>
        <dbReference type="EMBL" id="ABI67524.1"/>
    </source>
</evidence>
<keyword evidence="1" id="KW-0812">Transmembrane</keyword>
<dbReference type="InterPro" id="IPR013783">
    <property type="entry name" value="Ig-like_fold"/>
</dbReference>
<dbReference type="AlphaFoldDB" id="Q0B0I0"/>
<protein>
    <recommendedName>
        <fullName evidence="4">SbsA Ig-like domain-containing protein</fullName>
    </recommendedName>
</protein>
<evidence type="ECO:0000256" key="1">
    <source>
        <dbReference type="SAM" id="Phobius"/>
    </source>
</evidence>
<feature type="transmembrane region" description="Helical" evidence="1">
    <location>
        <begin position="21"/>
        <end position="41"/>
    </location>
</feature>
<proteinExistence type="predicted"/>
<keyword evidence="1" id="KW-0472">Membrane</keyword>
<sequence>MGKVLTRTPGLIMKKNFTHNYSHIFMSLLIVAAVLIIGIVFKISPAQAALSEAASVKYIKKWTIRFNQPVDPNTVNGNNIYVVDANDKRINNIELITEDNIVYVSLKGNHTYAEGNYRLVITDKICSQNQICLQKDIIKPFQVMGRNYFTFDDANLPSALTGASYSINLGVGNINDGTWACVPGSLLPDGLSLNPKTGTINGSPTKEGTYKFTVKKTKDKASEEKELTITILPGNYDSYKLTLPNTTPGEHMPLGQAELSYPAGIKKQIEILWNPPASSELGSQQFSGYLGGSDRQVQETGSISYLKDVDFTYFYWPNYNWRTVAVNVNGVVREVWMDAKYKDGKRTRKMDLMIDSSLKAAGNVFGINTNSLETDNQVTFRLFNAYGKLLETREMTVK</sequence>
<evidence type="ECO:0000313" key="3">
    <source>
        <dbReference type="Proteomes" id="UP000001968"/>
    </source>
</evidence>
<organism evidence="2 3">
    <name type="scientific">Syntrophomonas wolfei subsp. wolfei (strain DSM 2245B / Goettingen)</name>
    <dbReference type="NCBI Taxonomy" id="335541"/>
    <lineage>
        <taxon>Bacteria</taxon>
        <taxon>Bacillati</taxon>
        <taxon>Bacillota</taxon>
        <taxon>Clostridia</taxon>
        <taxon>Eubacteriales</taxon>
        <taxon>Syntrophomonadaceae</taxon>
        <taxon>Syntrophomonas</taxon>
    </lineage>
</organism>
<dbReference type="Gene3D" id="2.60.40.10">
    <property type="entry name" value="Immunoglobulins"/>
    <property type="match status" value="1"/>
</dbReference>
<accession>Q0B0I0</accession>
<dbReference type="InterPro" id="IPR015919">
    <property type="entry name" value="Cadherin-like_sf"/>
</dbReference>
<keyword evidence="1" id="KW-1133">Transmembrane helix</keyword>
<dbReference type="HOGENOM" id="CLU_692475_0_0_9"/>
<dbReference type="GO" id="GO:0005509">
    <property type="term" value="F:calcium ion binding"/>
    <property type="evidence" value="ECO:0007669"/>
    <property type="project" value="InterPro"/>
</dbReference>
<dbReference type="Proteomes" id="UP000001968">
    <property type="component" value="Chromosome"/>
</dbReference>
<evidence type="ECO:0008006" key="4">
    <source>
        <dbReference type="Google" id="ProtNLM"/>
    </source>
</evidence>
<dbReference type="GO" id="GO:0016020">
    <property type="term" value="C:membrane"/>
    <property type="evidence" value="ECO:0007669"/>
    <property type="project" value="InterPro"/>
</dbReference>
<reference evidence="3" key="1">
    <citation type="journal article" date="2010" name="Environ. Microbiol.">
        <title>The genome of Syntrophomonas wolfei: new insights into syntrophic metabolism and biohydrogen production.</title>
        <authorList>
            <person name="Sieber J.R."/>
            <person name="Sims D.R."/>
            <person name="Han C."/>
            <person name="Kim E."/>
            <person name="Lykidis A."/>
            <person name="Lapidus A.L."/>
            <person name="McDonnald E."/>
            <person name="Rohlin L."/>
            <person name="Culley D.E."/>
            <person name="Gunsalus R."/>
            <person name="McInerney M.J."/>
        </authorList>
    </citation>
    <scope>NUCLEOTIDE SEQUENCE [LARGE SCALE GENOMIC DNA]</scope>
    <source>
        <strain evidence="3">DSM 2245B / Goettingen</strain>
    </source>
</reference>
<dbReference type="EMBL" id="CP000448">
    <property type="protein sequence ID" value="ABI67524.1"/>
    <property type="molecule type" value="Genomic_DNA"/>
</dbReference>
<name>Q0B0I0_SYNWW</name>